<dbReference type="EMBL" id="CP063194">
    <property type="protein sequence ID" value="WCZ39052.1"/>
    <property type="molecule type" value="Genomic_DNA"/>
</dbReference>
<dbReference type="InterPro" id="IPR044876">
    <property type="entry name" value="HRDC_dom_sf"/>
</dbReference>
<dbReference type="Proteomes" id="UP001218071">
    <property type="component" value="Chromosome"/>
</dbReference>
<dbReference type="PROSITE" id="PS50967">
    <property type="entry name" value="HRDC"/>
    <property type="match status" value="1"/>
</dbReference>
<keyword evidence="2" id="KW-0378">Hydrolase</keyword>
<protein>
    <submittedName>
        <fullName evidence="2">Ribonuclease D</fullName>
        <ecNumber evidence="2">3.1.13.5</ecNumber>
    </submittedName>
</protein>
<dbReference type="Gene3D" id="3.30.420.10">
    <property type="entry name" value="Ribonuclease H-like superfamily/Ribonuclease H"/>
    <property type="match status" value="1"/>
</dbReference>
<dbReference type="InterPro" id="IPR002562">
    <property type="entry name" value="3'-5'_exonuclease_dom"/>
</dbReference>
<dbReference type="InterPro" id="IPR010997">
    <property type="entry name" value="HRDC-like_sf"/>
</dbReference>
<dbReference type="EC" id="3.1.13.5" evidence="2"/>
<dbReference type="PANTHER" id="PTHR47649:SF1">
    <property type="entry name" value="RIBONUCLEASE D"/>
    <property type="match status" value="1"/>
</dbReference>
<dbReference type="PANTHER" id="PTHR47649">
    <property type="entry name" value="RIBONUCLEASE D"/>
    <property type="match status" value="1"/>
</dbReference>
<accession>A0ABY7UJY8</accession>
<dbReference type="Pfam" id="PF01612">
    <property type="entry name" value="DNA_pol_A_exo1"/>
    <property type="match status" value="1"/>
</dbReference>
<dbReference type="Pfam" id="PF00570">
    <property type="entry name" value="HRDC"/>
    <property type="match status" value="1"/>
</dbReference>
<organism evidence="2 3">
    <name type="scientific">Corynebacterium jeddahense</name>
    <dbReference type="NCBI Taxonomy" id="1414719"/>
    <lineage>
        <taxon>Bacteria</taxon>
        <taxon>Bacillati</taxon>
        <taxon>Actinomycetota</taxon>
        <taxon>Actinomycetes</taxon>
        <taxon>Mycobacteriales</taxon>
        <taxon>Corynebacteriaceae</taxon>
        <taxon>Corynebacterium</taxon>
    </lineage>
</organism>
<dbReference type="InterPro" id="IPR012337">
    <property type="entry name" value="RNaseH-like_sf"/>
</dbReference>
<gene>
    <name evidence="2" type="primary">rnd</name>
    <name evidence="2" type="ORF">CJEDD_07295</name>
</gene>
<evidence type="ECO:0000259" key="1">
    <source>
        <dbReference type="PROSITE" id="PS50967"/>
    </source>
</evidence>
<dbReference type="InterPro" id="IPR041605">
    <property type="entry name" value="Exo_C"/>
</dbReference>
<dbReference type="RefSeq" id="WP_042407974.1">
    <property type="nucleotide sequence ID" value="NZ_CBYN010000071.1"/>
</dbReference>
<evidence type="ECO:0000313" key="3">
    <source>
        <dbReference type="Proteomes" id="UP001218071"/>
    </source>
</evidence>
<dbReference type="GO" id="GO:0033890">
    <property type="term" value="F:ribonuclease D activity"/>
    <property type="evidence" value="ECO:0007669"/>
    <property type="project" value="UniProtKB-EC"/>
</dbReference>
<proteinExistence type="predicted"/>
<dbReference type="Pfam" id="PF18305">
    <property type="entry name" value="DNA_pol_A_exoN"/>
    <property type="match status" value="1"/>
</dbReference>
<dbReference type="CDD" id="cd06142">
    <property type="entry name" value="RNaseD_exo"/>
    <property type="match status" value="1"/>
</dbReference>
<dbReference type="SUPFAM" id="SSF47819">
    <property type="entry name" value="HRDC-like"/>
    <property type="match status" value="1"/>
</dbReference>
<keyword evidence="3" id="KW-1185">Reference proteome</keyword>
<dbReference type="InterPro" id="IPR002121">
    <property type="entry name" value="HRDC_dom"/>
</dbReference>
<dbReference type="InterPro" id="IPR036397">
    <property type="entry name" value="RNaseH_sf"/>
</dbReference>
<dbReference type="InterPro" id="IPR051086">
    <property type="entry name" value="RNase_D-like"/>
</dbReference>
<evidence type="ECO:0000313" key="2">
    <source>
        <dbReference type="EMBL" id="WCZ39052.1"/>
    </source>
</evidence>
<sequence length="399" mass="43873">MSARPEYQLVDTPAAFATAAGALAGGRGPLAVDTERASTYRYGDRAFLVQVRRRGAGTFLIAPEGHRDAARDVFGEVLNGEEWIIHAAKEDLRSLAELGLHPGRLFDTELASRLAGFSRPNLAAMVERFVGVELEKGHGHENWSTTPLPPAWREYAALDVEYLHDLAEALTEYLDASGKLDFAFEEFEHLMRAAAESPAPKTWRDVKGVSTLRSKASLQVARELWRERDALGRDTDTSPSRLLSNQAIVEIARAQPTAPSELTRLASRDRMRPRDAARWLSVVERALAADAATWPEIQAPDPAAAPSKSSWERYHHESWQVLQASRASIAQLAEDIEMQPEVLLAPAVLREVIWQAPESGPHWGTHAVARSLAEAGARPWQVDYTAPLIAAAHAAVRDA</sequence>
<feature type="domain" description="HRDC" evidence="1">
    <location>
        <begin position="214"/>
        <end position="293"/>
    </location>
</feature>
<dbReference type="Gene3D" id="1.10.150.80">
    <property type="entry name" value="HRDC domain"/>
    <property type="match status" value="2"/>
</dbReference>
<reference evidence="2 3" key="1">
    <citation type="submission" date="2020-10" db="EMBL/GenBank/DDBJ databases">
        <title>Complete genome sequence of Corynebacterium jeddahense DSM 45997, type strain of Corynebacterium jeddahense.</title>
        <authorList>
            <person name="Busche T."/>
            <person name="Kalinowski J."/>
            <person name="Ruckert C."/>
        </authorList>
    </citation>
    <scope>NUCLEOTIDE SEQUENCE [LARGE SCALE GENOMIC DNA]</scope>
    <source>
        <strain evidence="2 3">DSM 45997</strain>
    </source>
</reference>
<dbReference type="SMART" id="SM00474">
    <property type="entry name" value="35EXOc"/>
    <property type="match status" value="1"/>
</dbReference>
<dbReference type="SUPFAM" id="SSF53098">
    <property type="entry name" value="Ribonuclease H-like"/>
    <property type="match status" value="1"/>
</dbReference>
<name>A0ABY7UJY8_9CORY</name>